<dbReference type="Proteomes" id="UP000489600">
    <property type="component" value="Unassembled WGS sequence"/>
</dbReference>
<dbReference type="OrthoDB" id="10449913at2759"/>
<keyword evidence="3" id="KW-1185">Reference proteome</keyword>
<name>A0A565BF67_9BRAS</name>
<dbReference type="AlphaFoldDB" id="A0A565BF67"/>
<evidence type="ECO:0000256" key="1">
    <source>
        <dbReference type="SAM" id="MobiDB-lite"/>
    </source>
</evidence>
<organism evidence="2 3">
    <name type="scientific">Arabis nemorensis</name>
    <dbReference type="NCBI Taxonomy" id="586526"/>
    <lineage>
        <taxon>Eukaryota</taxon>
        <taxon>Viridiplantae</taxon>
        <taxon>Streptophyta</taxon>
        <taxon>Embryophyta</taxon>
        <taxon>Tracheophyta</taxon>
        <taxon>Spermatophyta</taxon>
        <taxon>Magnoliopsida</taxon>
        <taxon>eudicotyledons</taxon>
        <taxon>Gunneridae</taxon>
        <taxon>Pentapetalae</taxon>
        <taxon>rosids</taxon>
        <taxon>malvids</taxon>
        <taxon>Brassicales</taxon>
        <taxon>Brassicaceae</taxon>
        <taxon>Arabideae</taxon>
        <taxon>Arabis</taxon>
    </lineage>
</organism>
<sequence>MEEEAQEEPYAKQVASRSFGCSLFGCNQLKQIHGQYCCHNHEILSYVLSFGKVAYTVVDGFFDNDIEKNLKIGIALLKSVQNIDVGIPWIADLDDEDHVLAEGEDPTSIFHKVPWNLGFIDCGFLDYELQRSWLFFHPTSLPRFETFEFEGALFRWDRKNRFVQTYLAESEEPLLIPSSVAYLREEVDDIEEVKMEGIEFWREGWTLSEHILHNRSLFCLTYKSNEEDTLFRRKRGKLDTKRKESQIQCSSGPPKKKRKETHVKSCSAGKQTTTVGVLPMASGNLISVAKVHKIQETETCWSEMKVWMIDQICNDSGVSQGEALFYLEGFKWDLDVAMEACRNKTLLPVKKTSSLGGLVTEEPTAEPMVISSGRNQILPNSPEQQPHLDNKLINSFREAT</sequence>
<reference evidence="2" key="1">
    <citation type="submission" date="2019-07" db="EMBL/GenBank/DDBJ databases">
        <authorList>
            <person name="Dittberner H."/>
        </authorList>
    </citation>
    <scope>NUCLEOTIDE SEQUENCE [LARGE SCALE GENOMIC DNA]</scope>
</reference>
<evidence type="ECO:0000313" key="2">
    <source>
        <dbReference type="EMBL" id="VVA99815.1"/>
    </source>
</evidence>
<dbReference type="EMBL" id="CABITT030000003">
    <property type="protein sequence ID" value="VVA99815.1"/>
    <property type="molecule type" value="Genomic_DNA"/>
</dbReference>
<feature type="region of interest" description="Disordered" evidence="1">
    <location>
        <begin position="242"/>
        <end position="262"/>
    </location>
</feature>
<accession>A0A565BF67</accession>
<comment type="caution">
    <text evidence="2">The sequence shown here is derived from an EMBL/GenBank/DDBJ whole genome shotgun (WGS) entry which is preliminary data.</text>
</comment>
<gene>
    <name evidence="2" type="ORF">ANE_LOCUS10260</name>
</gene>
<protein>
    <submittedName>
        <fullName evidence="2">Uncharacterized protein</fullName>
    </submittedName>
</protein>
<evidence type="ECO:0000313" key="3">
    <source>
        <dbReference type="Proteomes" id="UP000489600"/>
    </source>
</evidence>
<proteinExistence type="predicted"/>